<feature type="domain" description="HAMP" evidence="9">
    <location>
        <begin position="359"/>
        <end position="411"/>
    </location>
</feature>
<dbReference type="PANTHER" id="PTHR34220:SF7">
    <property type="entry name" value="SENSOR HISTIDINE KINASE YPDA"/>
    <property type="match status" value="1"/>
</dbReference>
<evidence type="ECO:0000256" key="6">
    <source>
        <dbReference type="ARBA" id="ARBA00023136"/>
    </source>
</evidence>
<dbReference type="InterPro" id="IPR010559">
    <property type="entry name" value="Sig_transdc_His_kin_internal"/>
</dbReference>
<keyword evidence="2" id="KW-1003">Cell membrane</keyword>
<dbReference type="Gene3D" id="6.10.340.10">
    <property type="match status" value="1"/>
</dbReference>
<dbReference type="SMART" id="SM00304">
    <property type="entry name" value="HAMP"/>
    <property type="match status" value="1"/>
</dbReference>
<dbReference type="InterPro" id="IPR003660">
    <property type="entry name" value="HAMP_dom"/>
</dbReference>
<keyword evidence="6 8" id="KW-0472">Membrane</keyword>
<dbReference type="SUPFAM" id="SSF55874">
    <property type="entry name" value="ATPase domain of HSP90 chaperone/DNA topoisomerase II/histidine kinase"/>
    <property type="match status" value="1"/>
</dbReference>
<keyword evidence="3" id="KW-0597">Phosphoprotein</keyword>
<dbReference type="SUPFAM" id="SSF158472">
    <property type="entry name" value="HAMP domain-like"/>
    <property type="match status" value="1"/>
</dbReference>
<feature type="transmembrane region" description="Helical" evidence="8">
    <location>
        <begin position="57"/>
        <end position="79"/>
    </location>
</feature>
<protein>
    <submittedName>
        <fullName evidence="10">HAMP domain-containing protein</fullName>
    </submittedName>
</protein>
<gene>
    <name evidence="10" type="ORF">GC096_28400</name>
</gene>
<keyword evidence="11" id="KW-1185">Reference proteome</keyword>
<evidence type="ECO:0000256" key="5">
    <source>
        <dbReference type="ARBA" id="ARBA00022777"/>
    </source>
</evidence>
<keyword evidence="4" id="KW-0808">Transferase</keyword>
<comment type="subcellular location">
    <subcellularLocation>
        <location evidence="1">Cell membrane</location>
        <topology evidence="1">Multi-pass membrane protein</topology>
    </subcellularLocation>
</comment>
<evidence type="ECO:0000256" key="4">
    <source>
        <dbReference type="ARBA" id="ARBA00022679"/>
    </source>
</evidence>
<proteinExistence type="predicted"/>
<dbReference type="PANTHER" id="PTHR34220">
    <property type="entry name" value="SENSOR HISTIDINE KINASE YPDA"/>
    <property type="match status" value="1"/>
</dbReference>
<comment type="caution">
    <text evidence="10">The sequence shown here is derived from an EMBL/GenBank/DDBJ whole genome shotgun (WGS) entry which is preliminary data.</text>
</comment>
<evidence type="ECO:0000256" key="1">
    <source>
        <dbReference type="ARBA" id="ARBA00004651"/>
    </source>
</evidence>
<evidence type="ECO:0000259" key="9">
    <source>
        <dbReference type="PROSITE" id="PS50885"/>
    </source>
</evidence>
<dbReference type="InterPro" id="IPR036890">
    <property type="entry name" value="HATPase_C_sf"/>
</dbReference>
<keyword evidence="7" id="KW-0175">Coiled coil</keyword>
<dbReference type="PROSITE" id="PS50885">
    <property type="entry name" value="HAMP"/>
    <property type="match status" value="1"/>
</dbReference>
<keyword evidence="5" id="KW-0418">Kinase</keyword>
<dbReference type="SMART" id="SM00387">
    <property type="entry name" value="HATPase_c"/>
    <property type="match status" value="1"/>
</dbReference>
<dbReference type="Gene3D" id="3.30.565.10">
    <property type="entry name" value="Histidine kinase-like ATPase, C-terminal domain"/>
    <property type="match status" value="1"/>
</dbReference>
<dbReference type="Pfam" id="PF00672">
    <property type="entry name" value="HAMP"/>
    <property type="match status" value="1"/>
</dbReference>
<reference evidence="10 11" key="1">
    <citation type="submission" date="2019-10" db="EMBL/GenBank/DDBJ databases">
        <title>Description of Paenibacillus humi sp. nov.</title>
        <authorList>
            <person name="Carlier A."/>
            <person name="Qi S."/>
        </authorList>
    </citation>
    <scope>NUCLEOTIDE SEQUENCE [LARGE SCALE GENOMIC DNA]</scope>
    <source>
        <strain evidence="10 11">LMG 31461</strain>
    </source>
</reference>
<evidence type="ECO:0000256" key="7">
    <source>
        <dbReference type="SAM" id="Coils"/>
    </source>
</evidence>
<feature type="transmembrane region" description="Helical" evidence="8">
    <location>
        <begin position="334"/>
        <end position="362"/>
    </location>
</feature>
<dbReference type="Proteomes" id="UP000653578">
    <property type="component" value="Unassembled WGS sequence"/>
</dbReference>
<dbReference type="InterPro" id="IPR050640">
    <property type="entry name" value="Bact_2-comp_sensor_kinase"/>
</dbReference>
<dbReference type="InterPro" id="IPR003594">
    <property type="entry name" value="HATPase_dom"/>
</dbReference>
<feature type="coiled-coil region" evidence="7">
    <location>
        <begin position="399"/>
        <end position="433"/>
    </location>
</feature>
<sequence>MSRNLKLAHPRSLAVTPRINTQGKFRMPRVSVCDTMCAWGWTLMKTMLYKLTLKKRMWVSFVLLIAISIAATGGLSYYISARVIERNTFQLSQDNLNTSARVLDEKAKQILVSVLNIMISQPFVQMSKDSAAGKKDGYYGHMTAMNSAFTQAKLAEPSIESIFIATPIGEFYSASYYRNQGYSFYDSPLYEKAQLTKEPFWVEGHEDLLFQGKDRVISLVMKSISDSPNMYFVVNLNEKAIQSMLSDRHTEQEDQNLFLVNRNGASVLMNQPNLPKSYDKAFLEKHIGTSLRGHFEVGITEQYDLINYATLQFNPDWLLLSVQSRSDLLKDLSWIQWATGIIMLVCIIMAVLVSNVLSAILLKPLYHLQMLMSKVGRNDLTVRFQSHYQDEVSQVGHKFNSMLLEINELIDEVKDAEREKRKSEAKALQAQISPHFLYNTLNTIIWKMETGELDNSKSMVIALSQLFQLGLNHGEEWTTVEKELLHVQQYLTIQQLCYEELFDFDIVVSDDEIRTLPIMKIMLQPLVENSLLHGFEHMESGGKIRIELTSHNNHLQIVVEDNGSGMDADKLQLSLNYPGIEKKGYALRNVYNRLQLYYGGEATMVLSSESFEATRVFITIPIKGEV</sequence>
<dbReference type="Pfam" id="PF06580">
    <property type="entry name" value="His_kinase"/>
    <property type="match status" value="1"/>
</dbReference>
<evidence type="ECO:0000256" key="2">
    <source>
        <dbReference type="ARBA" id="ARBA00022475"/>
    </source>
</evidence>
<dbReference type="Pfam" id="PF02518">
    <property type="entry name" value="HATPase_c"/>
    <property type="match status" value="1"/>
</dbReference>
<evidence type="ECO:0000256" key="8">
    <source>
        <dbReference type="SAM" id="Phobius"/>
    </source>
</evidence>
<keyword evidence="8" id="KW-0812">Transmembrane</keyword>
<accession>A0ABX1XHJ7</accession>
<organism evidence="10 11">
    <name type="scientific">Paenibacillus plantarum</name>
    <dbReference type="NCBI Taxonomy" id="2654975"/>
    <lineage>
        <taxon>Bacteria</taxon>
        <taxon>Bacillati</taxon>
        <taxon>Bacillota</taxon>
        <taxon>Bacilli</taxon>
        <taxon>Bacillales</taxon>
        <taxon>Paenibacillaceae</taxon>
        <taxon>Paenibacillus</taxon>
    </lineage>
</organism>
<keyword evidence="8" id="KW-1133">Transmembrane helix</keyword>
<dbReference type="CDD" id="cd06225">
    <property type="entry name" value="HAMP"/>
    <property type="match status" value="1"/>
</dbReference>
<evidence type="ECO:0000256" key="3">
    <source>
        <dbReference type="ARBA" id="ARBA00022553"/>
    </source>
</evidence>
<evidence type="ECO:0000313" key="11">
    <source>
        <dbReference type="Proteomes" id="UP000653578"/>
    </source>
</evidence>
<evidence type="ECO:0000313" key="10">
    <source>
        <dbReference type="EMBL" id="NOU67953.1"/>
    </source>
</evidence>
<name>A0ABX1XHJ7_9BACL</name>
<dbReference type="EMBL" id="WHNY01000075">
    <property type="protein sequence ID" value="NOU67953.1"/>
    <property type="molecule type" value="Genomic_DNA"/>
</dbReference>